<feature type="region of interest" description="Disordered" evidence="1">
    <location>
        <begin position="1"/>
        <end position="42"/>
    </location>
</feature>
<dbReference type="EMBL" id="KV009363">
    <property type="protein sequence ID" value="KZV29664.1"/>
    <property type="molecule type" value="Genomic_DNA"/>
</dbReference>
<gene>
    <name evidence="2" type="ORF">F511_15472</name>
</gene>
<keyword evidence="3" id="KW-1185">Reference proteome</keyword>
<evidence type="ECO:0000313" key="2">
    <source>
        <dbReference type="EMBL" id="KZV29664.1"/>
    </source>
</evidence>
<organism evidence="2 3">
    <name type="scientific">Dorcoceras hygrometricum</name>
    <dbReference type="NCBI Taxonomy" id="472368"/>
    <lineage>
        <taxon>Eukaryota</taxon>
        <taxon>Viridiplantae</taxon>
        <taxon>Streptophyta</taxon>
        <taxon>Embryophyta</taxon>
        <taxon>Tracheophyta</taxon>
        <taxon>Spermatophyta</taxon>
        <taxon>Magnoliopsida</taxon>
        <taxon>eudicotyledons</taxon>
        <taxon>Gunneridae</taxon>
        <taxon>Pentapetalae</taxon>
        <taxon>asterids</taxon>
        <taxon>lamiids</taxon>
        <taxon>Lamiales</taxon>
        <taxon>Gesneriaceae</taxon>
        <taxon>Didymocarpoideae</taxon>
        <taxon>Trichosporeae</taxon>
        <taxon>Loxocarpinae</taxon>
        <taxon>Dorcoceras</taxon>
    </lineage>
</organism>
<protein>
    <submittedName>
        <fullName evidence="2">Uncharacterized protein</fullName>
    </submittedName>
</protein>
<name>A0A2Z7B575_9LAMI</name>
<proteinExistence type="predicted"/>
<evidence type="ECO:0000256" key="1">
    <source>
        <dbReference type="SAM" id="MobiDB-lite"/>
    </source>
</evidence>
<accession>A0A2Z7B575</accession>
<sequence>MARRQSEVLKDSGIAPRGGGVRMRPLSPYPDRRGGPWDLFPPPPVFSRPRSYVMLPPPFSLPQTPPPSQPLPCAPPPAPALTPPPPL</sequence>
<evidence type="ECO:0000313" key="3">
    <source>
        <dbReference type="Proteomes" id="UP000250235"/>
    </source>
</evidence>
<dbReference type="AlphaFoldDB" id="A0A2Z7B575"/>
<dbReference type="Proteomes" id="UP000250235">
    <property type="component" value="Unassembled WGS sequence"/>
</dbReference>
<feature type="region of interest" description="Disordered" evidence="1">
    <location>
        <begin position="57"/>
        <end position="87"/>
    </location>
</feature>
<feature type="compositionally biased region" description="Basic and acidic residues" evidence="1">
    <location>
        <begin position="1"/>
        <end position="10"/>
    </location>
</feature>
<reference evidence="2 3" key="1">
    <citation type="journal article" date="2015" name="Proc. Natl. Acad. Sci. U.S.A.">
        <title>The resurrection genome of Boea hygrometrica: A blueprint for survival of dehydration.</title>
        <authorList>
            <person name="Xiao L."/>
            <person name="Yang G."/>
            <person name="Zhang L."/>
            <person name="Yang X."/>
            <person name="Zhao S."/>
            <person name="Ji Z."/>
            <person name="Zhou Q."/>
            <person name="Hu M."/>
            <person name="Wang Y."/>
            <person name="Chen M."/>
            <person name="Xu Y."/>
            <person name="Jin H."/>
            <person name="Xiao X."/>
            <person name="Hu G."/>
            <person name="Bao F."/>
            <person name="Hu Y."/>
            <person name="Wan P."/>
            <person name="Li L."/>
            <person name="Deng X."/>
            <person name="Kuang T."/>
            <person name="Xiang C."/>
            <person name="Zhu J.K."/>
            <person name="Oliver M.J."/>
            <person name="He Y."/>
        </authorList>
    </citation>
    <scope>NUCLEOTIDE SEQUENCE [LARGE SCALE GENOMIC DNA]</scope>
    <source>
        <strain evidence="3">cv. XS01</strain>
    </source>
</reference>